<organism evidence="2 3">
    <name type="scientific">Thecamonas trahens ATCC 50062</name>
    <dbReference type="NCBI Taxonomy" id="461836"/>
    <lineage>
        <taxon>Eukaryota</taxon>
        <taxon>Apusozoa</taxon>
        <taxon>Apusomonadida</taxon>
        <taxon>Apusomonadidae</taxon>
        <taxon>Thecamonas</taxon>
    </lineage>
</organism>
<protein>
    <recommendedName>
        <fullName evidence="1">CARDB domain-containing protein</fullName>
    </recommendedName>
</protein>
<feature type="domain" description="CARDB" evidence="1">
    <location>
        <begin position="910"/>
        <end position="1010"/>
    </location>
</feature>
<name>A0A0L0DTF4_THETB</name>
<evidence type="ECO:0000313" key="3">
    <source>
        <dbReference type="Proteomes" id="UP000054408"/>
    </source>
</evidence>
<dbReference type="InterPro" id="IPR013785">
    <property type="entry name" value="Aldolase_TIM"/>
</dbReference>
<dbReference type="GeneID" id="25561536"/>
<dbReference type="InterPro" id="IPR013783">
    <property type="entry name" value="Ig-like_fold"/>
</dbReference>
<sequence>MYTIGSSARAVAWHLASGLVDRPLASSGPPPAAEQRFRLSLTGNLDSWPYAPEDPTYLQEISLWVDASSSELVIWVLSLQPKTVLFFDLDSNKSTGYAYHGMPIGADLRVEVFSTTALVSTFDATYLRSTGAPTSSAAFPSTGDELPVDSDDLPSGSATLVLRIPLALLHGYIPPASPRAALPLALYAAAPAFDLVATLTFDTLPTPGYDVSSPMYISFGPGTTARLPASPPPPSPLQLGVPELQLFNDASYALVLLWEDADGNLALYDPLAEPLVVTLPRAHVRTEVTPLGPTLFRVFLSLPPVIPAGASLVVLRSDANYVLSPADRSPGSVAVILSSAIGEVNGERTIEHLDDDPLLAPITPYYYTAYIVTASGDYVASNYVARDRSIGSIVRGPIPGMSPDSDYLVFFSAWTEDNIRTAEKYDLVICHPGGGSALITAAQVRDIRDGPDNILGNADDTIVIGYISVGEDYGERGDGSGINNPRNTSLRAGLNTGTGPLTYDYTTGEAVYTNNGYPSFYVDMVGSYSDAGGSFIDFIPDGKPDQNTEWGGLYVNPGDPLWFTFLKEASYASVGTAGLDYILVELGMDGLFLDTLGVSAPWSFWQPPSTISDYYWLRHGGLDLIARLAYEYPDAVLIGNRPLHFAFPEFAGSRYDDFRSYLNGVYWESWAADMNFWWSEASGRVFNDQLVAAQDNADGRGFTTLVLDYWAVMFAARESGEAQGAPWYETPLEYLAAAEANAYPTHISPSRSLAEIDDVVYNIHHPDIYGGAPDVVIVSIIPEFQRTKAEAAWRPIPDATLVTVTLANRGAPPASPSDPYTGTLTIVHNDVELTQTGFSFSAGHYAPGSLDAIRVSVPLKTSGVVMGNHIYASVVLDAPEYDTTNNHDDVLLESFFYVVPAHIYKHDPPPDFVVDSLALDPPQPAANEPFDLLVTISNVGSGIGQASRAFIWSSFAQAQVGNFETPHLLPGVTTTVRTPHPPIPRAGKFSLAVTLDAVLAVPEADETNNEAFLLSFPISLSFAPLKTSEPSRESTASAASRASFDHAVLDSNAPDMIALSASIAASGEVLELAIATRSALPLSVADLIVFLNSDDDASTGYLAAGFDRMVLEGLMYRHDPAAGSGWGWIAVSGATDVDTVSIAYHDHAARSLYVYTTLVPKPAAGDGVSDAIPSSVSAGGRGLRIRLTDVDQPLQTAWAASQLAAESLDRSRGMYVAFDETSSSLALRLDSVTAAGAAINTSSDLVLLFAKPGGELSGGVFSGQAWRFVGRNGPGATQPSPPVVRPAVGVDADDETRAWAPVSSSDLQLRASALGGAAEAVLGPMVLDAFGFSERFNSEAPILVRGVLAASVGHQASASPHWLPEPRVELGMSSWAVVPNCDDGRAGRWRMASIAEAVAARHEAIDCGGPCKWACIPQVIGKTEWPLAYSTHAMASYDFERQAGQSADADVLKAILGASADAFVARLIPSGTSLDVLSSPGSYGTSVVVFFGSDMVDVGYRVHGVPGLSAHIMLMDSVGYVYDDANSANGTAWAWLPLDEGSETITRVVAVPGDSGVDFIVSRKAVTLWHTMTGSHARELRVVAQVTSGGVTKSLPGDGTYMALGLAPPPPLADVAVDGIGDEWASVAGVLTMADGSDDAVAPSGSTGHVIDKAHDFRALHVTSDSRFVYMLAEMQASGDASTDVDVALYVVPESGATRGYAVVDGVFAVAMVLNGEAYMLVL</sequence>
<dbReference type="Gene3D" id="2.60.40.10">
    <property type="entry name" value="Immunoglobulins"/>
    <property type="match status" value="1"/>
</dbReference>
<evidence type="ECO:0000259" key="1">
    <source>
        <dbReference type="Pfam" id="PF07705"/>
    </source>
</evidence>
<accession>A0A0L0DTF4</accession>
<dbReference type="Proteomes" id="UP000054408">
    <property type="component" value="Unassembled WGS sequence"/>
</dbReference>
<proteinExistence type="predicted"/>
<evidence type="ECO:0000313" key="2">
    <source>
        <dbReference type="EMBL" id="KNC55545.1"/>
    </source>
</evidence>
<dbReference type="EMBL" id="GL349439">
    <property type="protein sequence ID" value="KNC55545.1"/>
    <property type="molecule type" value="Genomic_DNA"/>
</dbReference>
<dbReference type="Pfam" id="PF07705">
    <property type="entry name" value="CARDB"/>
    <property type="match status" value="1"/>
</dbReference>
<keyword evidence="3" id="KW-1185">Reference proteome</keyword>
<dbReference type="RefSeq" id="XP_013761319.1">
    <property type="nucleotide sequence ID" value="XM_013905865.1"/>
</dbReference>
<dbReference type="Gene3D" id="3.20.20.70">
    <property type="entry name" value="Aldolase class I"/>
    <property type="match status" value="1"/>
</dbReference>
<reference evidence="2 3" key="1">
    <citation type="submission" date="2010-05" db="EMBL/GenBank/DDBJ databases">
        <title>The Genome Sequence of Thecamonas trahens ATCC 50062.</title>
        <authorList>
            <consortium name="The Broad Institute Genome Sequencing Platform"/>
            <person name="Russ C."/>
            <person name="Cuomo C."/>
            <person name="Shea T."/>
            <person name="Young S.K."/>
            <person name="Zeng Q."/>
            <person name="Koehrsen M."/>
            <person name="Haas B."/>
            <person name="Borodovsky M."/>
            <person name="Guigo R."/>
            <person name="Alvarado L."/>
            <person name="Berlin A."/>
            <person name="Bochicchio J."/>
            <person name="Borenstein D."/>
            <person name="Chapman S."/>
            <person name="Chen Z."/>
            <person name="Freedman E."/>
            <person name="Gellesch M."/>
            <person name="Goldberg J."/>
            <person name="Griggs A."/>
            <person name="Gujja S."/>
            <person name="Heilman E."/>
            <person name="Heiman D."/>
            <person name="Hepburn T."/>
            <person name="Howarth C."/>
            <person name="Jen D."/>
            <person name="Larson L."/>
            <person name="Mehta T."/>
            <person name="Park D."/>
            <person name="Pearson M."/>
            <person name="Roberts A."/>
            <person name="Saif S."/>
            <person name="Shenoy N."/>
            <person name="Sisk P."/>
            <person name="Stolte C."/>
            <person name="Sykes S."/>
            <person name="Thomson T."/>
            <person name="Walk T."/>
            <person name="White J."/>
            <person name="Yandava C."/>
            <person name="Burger G."/>
            <person name="Gray M.W."/>
            <person name="Holland P.W.H."/>
            <person name="King N."/>
            <person name="Lang F.B.F."/>
            <person name="Roger A.J."/>
            <person name="Ruiz-Trillo I."/>
            <person name="Lander E."/>
            <person name="Nusbaum C."/>
        </authorList>
    </citation>
    <scope>NUCLEOTIDE SEQUENCE [LARGE SCALE GENOMIC DNA]</scope>
    <source>
        <strain evidence="2 3">ATCC 50062</strain>
    </source>
</reference>
<gene>
    <name evidence="2" type="ORF">AMSG_01807</name>
</gene>
<dbReference type="InterPro" id="IPR011635">
    <property type="entry name" value="CARDB"/>
</dbReference>